<dbReference type="Proteomes" id="UP001251374">
    <property type="component" value="Unassembled WGS sequence"/>
</dbReference>
<accession>A0ABU1HBP4</accession>
<evidence type="ECO:0000256" key="1">
    <source>
        <dbReference type="SAM" id="MobiDB-lite"/>
    </source>
</evidence>
<evidence type="ECO:0000313" key="3">
    <source>
        <dbReference type="Proteomes" id="UP001251374"/>
    </source>
</evidence>
<feature type="compositionally biased region" description="Basic residues" evidence="1">
    <location>
        <begin position="68"/>
        <end position="83"/>
    </location>
</feature>
<dbReference type="RefSeq" id="WP_309716930.1">
    <property type="nucleotide sequence ID" value="NZ_JARWAM010000002.1"/>
</dbReference>
<sequence>MMHSNDARPGDDYPPVAVQDQYREHDEDAEVGLDETATLFDQQRRQPHEHRRRANPAGQGTGPQPVQQRHRQHADHGKGHRQRQAAGQHPNHSAQQPVCQRWHPHQAIDPTAVITESARPSTGMMTRHWRFPFQGASFVGGAAHYLFKNHTIT</sequence>
<gene>
    <name evidence="2" type="ORF">QC821_03295</name>
</gene>
<feature type="region of interest" description="Disordered" evidence="1">
    <location>
        <begin position="1"/>
        <end position="99"/>
    </location>
</feature>
<proteinExistence type="predicted"/>
<comment type="caution">
    <text evidence="2">The sequence shown here is derived from an EMBL/GenBank/DDBJ whole genome shotgun (WGS) entry which is preliminary data.</text>
</comment>
<feature type="compositionally biased region" description="Basic and acidic residues" evidence="1">
    <location>
        <begin position="1"/>
        <end position="11"/>
    </location>
</feature>
<keyword evidence="3" id="KW-1185">Reference proteome</keyword>
<protein>
    <submittedName>
        <fullName evidence="2">Uncharacterized protein</fullName>
    </submittedName>
</protein>
<organism evidence="2 3">
    <name type="scientific">Franzmannia qiaohouensis</name>
    <dbReference type="NCBI Taxonomy" id="1329370"/>
    <lineage>
        <taxon>Bacteria</taxon>
        <taxon>Pseudomonadati</taxon>
        <taxon>Pseudomonadota</taxon>
        <taxon>Gammaproteobacteria</taxon>
        <taxon>Oceanospirillales</taxon>
        <taxon>Halomonadaceae</taxon>
        <taxon>Franzmannia</taxon>
    </lineage>
</organism>
<feature type="compositionally biased region" description="Basic residues" evidence="1">
    <location>
        <begin position="45"/>
        <end position="54"/>
    </location>
</feature>
<name>A0ABU1HBP4_9GAMM</name>
<reference evidence="2 3" key="1">
    <citation type="submission" date="2023-04" db="EMBL/GenBank/DDBJ databases">
        <title>A long-awaited taxogenomic arrangement of the family Halomonadaceae.</title>
        <authorList>
            <person name="De La Haba R."/>
            <person name="Chuvochina M."/>
            <person name="Wittouck S."/>
            <person name="Arahal D.R."/>
            <person name="Sanchez-Porro C."/>
            <person name="Hugenholtz P."/>
            <person name="Ventosa A."/>
        </authorList>
    </citation>
    <scope>NUCLEOTIDE SEQUENCE [LARGE SCALE GENOMIC DNA]</scope>
    <source>
        <strain evidence="2 3">DSM 26770</strain>
    </source>
</reference>
<evidence type="ECO:0000313" key="2">
    <source>
        <dbReference type="EMBL" id="MDR5904294.1"/>
    </source>
</evidence>
<dbReference type="EMBL" id="JARWAM010000002">
    <property type="protein sequence ID" value="MDR5904294.1"/>
    <property type="molecule type" value="Genomic_DNA"/>
</dbReference>